<dbReference type="Pfam" id="PF01096">
    <property type="entry name" value="Zn_ribbon_TFIIS"/>
    <property type="match status" value="1"/>
</dbReference>
<dbReference type="GO" id="GO:0006355">
    <property type="term" value="P:regulation of DNA-templated transcription"/>
    <property type="evidence" value="ECO:0007669"/>
    <property type="project" value="InterPro"/>
</dbReference>
<keyword evidence="4" id="KW-0804">Transcription</keyword>
<accession>A0A2K5AT99</accession>
<feature type="binding site" evidence="5">
    <location>
        <position position="66"/>
    </location>
    <ligand>
        <name>Zn(2+)</name>
        <dbReference type="ChEBI" id="CHEBI:29105"/>
        <label>2</label>
    </ligand>
</feature>
<evidence type="ECO:0000256" key="3">
    <source>
        <dbReference type="ARBA" id="ARBA00022833"/>
    </source>
</evidence>
<gene>
    <name evidence="8" type="primary">tfs</name>
    <name evidence="8" type="ORF">NCAV_1686</name>
</gene>
<dbReference type="Gene3D" id="2.20.25.10">
    <property type="match status" value="1"/>
</dbReference>
<dbReference type="SMART" id="SM00440">
    <property type="entry name" value="ZnF_C2C2"/>
    <property type="match status" value="1"/>
</dbReference>
<dbReference type="PROSITE" id="PS00466">
    <property type="entry name" value="ZF_TFIIS_1"/>
    <property type="match status" value="1"/>
</dbReference>
<keyword evidence="3 5" id="KW-0862">Zinc</keyword>
<evidence type="ECO:0000259" key="7">
    <source>
        <dbReference type="PROSITE" id="PS51133"/>
    </source>
</evidence>
<name>A0A2K5AT99_9ARCH</name>
<evidence type="ECO:0000313" key="9">
    <source>
        <dbReference type="Proteomes" id="UP000236248"/>
    </source>
</evidence>
<dbReference type="EMBL" id="LT981265">
    <property type="protein sequence ID" value="SPC34849.1"/>
    <property type="molecule type" value="Genomic_DNA"/>
</dbReference>
<dbReference type="PROSITE" id="PS51133">
    <property type="entry name" value="ZF_TFIIS_2"/>
    <property type="match status" value="1"/>
</dbReference>
<dbReference type="PANTHER" id="PTHR11239">
    <property type="entry name" value="DNA-DIRECTED RNA POLYMERASE"/>
    <property type="match status" value="1"/>
</dbReference>
<feature type="binding site" evidence="5">
    <location>
        <position position="17"/>
    </location>
    <ligand>
        <name>Zn(2+)</name>
        <dbReference type="ChEBI" id="CHEBI:29105"/>
        <label>1</label>
    </ligand>
</feature>
<dbReference type="SUPFAM" id="SSF57783">
    <property type="entry name" value="Zinc beta-ribbon"/>
    <property type="match status" value="1"/>
</dbReference>
<dbReference type="Proteomes" id="UP000236248">
    <property type="component" value="Chromosome NCAV"/>
</dbReference>
<evidence type="ECO:0000256" key="1">
    <source>
        <dbReference type="ARBA" id="ARBA00022723"/>
    </source>
</evidence>
<feature type="domain" description="TFIIS-type" evidence="7">
    <location>
        <begin position="59"/>
        <end position="99"/>
    </location>
</feature>
<dbReference type="InterPro" id="IPR012164">
    <property type="entry name" value="Rpa12/Rpb9/Rpc10/TFS"/>
</dbReference>
<dbReference type="CDD" id="cd10511">
    <property type="entry name" value="Zn-ribbon_TFS"/>
    <property type="match status" value="1"/>
</dbReference>
<evidence type="ECO:0000256" key="6">
    <source>
        <dbReference type="PROSITE-ProRule" id="PRU00472"/>
    </source>
</evidence>
<dbReference type="GO" id="GO:0008270">
    <property type="term" value="F:zinc ion binding"/>
    <property type="evidence" value="ECO:0007669"/>
    <property type="project" value="UniProtKB-KW"/>
</dbReference>
<dbReference type="GO" id="GO:0006351">
    <property type="term" value="P:DNA-templated transcription"/>
    <property type="evidence" value="ECO:0007669"/>
    <property type="project" value="InterPro"/>
</dbReference>
<dbReference type="GO" id="GO:0003676">
    <property type="term" value="F:nucleic acid binding"/>
    <property type="evidence" value="ECO:0007669"/>
    <property type="project" value="InterPro"/>
</dbReference>
<dbReference type="PANTHER" id="PTHR11239:SF12">
    <property type="entry name" value="DNA-DIRECTED RNA POLYMERASE III SUBUNIT RPC10"/>
    <property type="match status" value="1"/>
</dbReference>
<reference evidence="9" key="1">
    <citation type="submission" date="2018-01" db="EMBL/GenBank/DDBJ databases">
        <authorList>
            <person name="Kerou L M."/>
        </authorList>
    </citation>
    <scope>NUCLEOTIDE SEQUENCE [LARGE SCALE GENOMIC DNA]</scope>
    <source>
        <strain evidence="9">SCU2</strain>
    </source>
</reference>
<organism evidence="8 9">
    <name type="scientific">Candidatus Nitrosocaldus cavascurensis</name>
    <dbReference type="NCBI Taxonomy" id="2058097"/>
    <lineage>
        <taxon>Archaea</taxon>
        <taxon>Nitrososphaerota</taxon>
        <taxon>Nitrososphaeria</taxon>
        <taxon>Candidatus Nitrosocaldales</taxon>
        <taxon>Candidatus Nitrosocaldaceae</taxon>
        <taxon>Candidatus Nitrosocaldus</taxon>
    </lineage>
</organism>
<keyword evidence="2 6" id="KW-0863">Zinc-finger</keyword>
<dbReference type="KEGG" id="ncv:NCAV_1686"/>
<evidence type="ECO:0000256" key="5">
    <source>
        <dbReference type="PIRSR" id="PIRSR005586-1"/>
    </source>
</evidence>
<evidence type="ECO:0000256" key="2">
    <source>
        <dbReference type="ARBA" id="ARBA00022771"/>
    </source>
</evidence>
<comment type="similarity">
    <text evidence="4">Belongs to the archaeal rpoM/eukaryotic RPA12/RPB9/RPC11 RNA polymerase family.</text>
</comment>
<evidence type="ECO:0000256" key="4">
    <source>
        <dbReference type="PIRNR" id="PIRNR005586"/>
    </source>
</evidence>
<dbReference type="InterPro" id="IPR001222">
    <property type="entry name" value="Znf_TFIIS"/>
</dbReference>
<feature type="binding site" evidence="5">
    <location>
        <position position="63"/>
    </location>
    <ligand>
        <name>Zn(2+)</name>
        <dbReference type="ChEBI" id="CHEBI:29105"/>
        <label>2</label>
    </ligand>
</feature>
<dbReference type="NCBIfam" id="TIGR01384">
    <property type="entry name" value="TFS_arch"/>
    <property type="match status" value="1"/>
</dbReference>
<keyword evidence="9" id="KW-1185">Reference proteome</keyword>
<keyword evidence="1 5" id="KW-0479">Metal-binding</keyword>
<dbReference type="AlphaFoldDB" id="A0A2K5AT99"/>
<feature type="binding site" evidence="5">
    <location>
        <position position="91"/>
    </location>
    <ligand>
        <name>Zn(2+)</name>
        <dbReference type="ChEBI" id="CHEBI:29105"/>
        <label>2</label>
    </ligand>
</feature>
<dbReference type="PIRSF" id="PIRSF005586">
    <property type="entry name" value="RNApol_RpoM"/>
    <property type="match status" value="1"/>
</dbReference>
<feature type="binding site" evidence="5">
    <location>
        <position position="94"/>
    </location>
    <ligand>
        <name>Zn(2+)</name>
        <dbReference type="ChEBI" id="CHEBI:29105"/>
        <label>2</label>
    </ligand>
</feature>
<feature type="binding site" evidence="5">
    <location>
        <position position="20"/>
    </location>
    <ligand>
        <name>Zn(2+)</name>
        <dbReference type="ChEBI" id="CHEBI:29105"/>
        <label>1</label>
    </ligand>
</feature>
<dbReference type="GO" id="GO:0003899">
    <property type="term" value="F:DNA-directed RNA polymerase activity"/>
    <property type="evidence" value="ECO:0007669"/>
    <property type="project" value="InterPro"/>
</dbReference>
<sequence>MRLVQSKGNDGTMHLICRKCGYDEMARNPSTSTSKIKDEKPLIQVVGEEEADISVMPTIKITCPKCGHDTAVWWMLQTRSADEPTTQFYRCVKCNHTWRHYA</sequence>
<dbReference type="InterPro" id="IPR006288">
    <property type="entry name" value="TFS"/>
</dbReference>
<evidence type="ECO:0000313" key="8">
    <source>
        <dbReference type="EMBL" id="SPC34849.1"/>
    </source>
</evidence>
<protein>
    <submittedName>
        <fullName evidence="8">Transcription factor S</fullName>
    </submittedName>
</protein>
<proteinExistence type="inferred from homology"/>